<gene>
    <name evidence="2" type="ORF">PF008_g26285</name>
</gene>
<organism evidence="2 3">
    <name type="scientific">Phytophthora fragariae</name>
    <dbReference type="NCBI Taxonomy" id="53985"/>
    <lineage>
        <taxon>Eukaryota</taxon>
        <taxon>Sar</taxon>
        <taxon>Stramenopiles</taxon>
        <taxon>Oomycota</taxon>
        <taxon>Peronosporomycetes</taxon>
        <taxon>Peronosporales</taxon>
        <taxon>Peronosporaceae</taxon>
        <taxon>Phytophthora</taxon>
    </lineage>
</organism>
<dbReference type="EMBL" id="QXFY01003165">
    <property type="protein sequence ID" value="KAE9287894.1"/>
    <property type="molecule type" value="Genomic_DNA"/>
</dbReference>
<name>A0A6G0QI44_9STRA</name>
<evidence type="ECO:0000313" key="2">
    <source>
        <dbReference type="EMBL" id="KAE9287894.1"/>
    </source>
</evidence>
<reference evidence="2 3" key="1">
    <citation type="submission" date="2018-09" db="EMBL/GenBank/DDBJ databases">
        <title>Genomic investigation of the strawberry pathogen Phytophthora fragariae indicates pathogenicity is determined by transcriptional variation in three key races.</title>
        <authorList>
            <person name="Adams T.M."/>
            <person name="Armitage A.D."/>
            <person name="Sobczyk M.K."/>
            <person name="Bates H.J."/>
            <person name="Dunwell J.M."/>
            <person name="Nellist C.F."/>
            <person name="Harrison R.J."/>
        </authorList>
    </citation>
    <scope>NUCLEOTIDE SEQUENCE [LARGE SCALE GENOMIC DNA]</scope>
    <source>
        <strain evidence="2 3">NOV-77</strain>
    </source>
</reference>
<feature type="region of interest" description="Disordered" evidence="1">
    <location>
        <begin position="62"/>
        <end position="123"/>
    </location>
</feature>
<comment type="caution">
    <text evidence="2">The sequence shown here is derived from an EMBL/GenBank/DDBJ whole genome shotgun (WGS) entry which is preliminary data.</text>
</comment>
<protein>
    <submittedName>
        <fullName evidence="2">Uncharacterized protein</fullName>
    </submittedName>
</protein>
<dbReference type="Proteomes" id="UP000486351">
    <property type="component" value="Unassembled WGS sequence"/>
</dbReference>
<accession>A0A6G0QI44</accession>
<dbReference type="AlphaFoldDB" id="A0A6G0QI44"/>
<sequence>MRSVGEASPQLTRACPQFVERVVLGTGTYLANGPALSTVDGVEERLEESRDTETRILQFVRTDNPLSVPAVSPDEPSRDGDTQGQDATRRGGRGYGVDQGREEGPGRRKKVAVEPTSDSDDEKREVELKVVALSDDVKRRFGQTKFLVFFFVNNKFGPVSFKMFDPRKLEEMTLMDFVSREGEIRGDNGHL</sequence>
<proteinExistence type="predicted"/>
<evidence type="ECO:0000313" key="3">
    <source>
        <dbReference type="Proteomes" id="UP000486351"/>
    </source>
</evidence>
<evidence type="ECO:0000256" key="1">
    <source>
        <dbReference type="SAM" id="MobiDB-lite"/>
    </source>
</evidence>